<protein>
    <submittedName>
        <fullName evidence="3">DUF19 domain-containing protein</fullName>
    </submittedName>
</protein>
<organism evidence="2 3">
    <name type="scientific">Loa loa</name>
    <name type="common">Eye worm</name>
    <name type="synonym">Filaria loa</name>
    <dbReference type="NCBI Taxonomy" id="7209"/>
    <lineage>
        <taxon>Eukaryota</taxon>
        <taxon>Metazoa</taxon>
        <taxon>Ecdysozoa</taxon>
        <taxon>Nematoda</taxon>
        <taxon>Chromadorea</taxon>
        <taxon>Rhabditida</taxon>
        <taxon>Spirurina</taxon>
        <taxon>Spiruromorpha</taxon>
        <taxon>Filarioidea</taxon>
        <taxon>Onchocercidae</taxon>
        <taxon>Loa</taxon>
    </lineage>
</organism>
<sequence>MLQLGSVELFLVVFAAYGKEIIWNCYDNYQECILESNKTDCVNVDNVESHNLIEFCSDHTQNILPCLARKLGLTKSTSVVTFSLLLAVCEAETQDNRSVTTELQRTLKHVTRLYAYLCAYSNVIDLHRNTECFRYLMKHCVLNKPDDSCIFYYCGKVHLNLSEPPRKVSSTPQHKTTKIIKTTNQLNQLTILRNHQDRTTALLTAVIAFIRMMQ</sequence>
<reference evidence="3" key="2">
    <citation type="submission" date="2016-11" db="UniProtKB">
        <authorList>
            <consortium name="WormBaseParasite"/>
        </authorList>
    </citation>
    <scope>IDENTIFICATION</scope>
</reference>
<keyword evidence="1" id="KW-0732">Signal</keyword>
<reference evidence="2" key="1">
    <citation type="submission" date="2012-04" db="EMBL/GenBank/DDBJ databases">
        <title>The Genome Sequence of Loa loa.</title>
        <authorList>
            <consortium name="The Broad Institute Genome Sequencing Platform"/>
            <consortium name="Broad Institute Genome Sequencing Center for Infectious Disease"/>
            <person name="Nutman T.B."/>
            <person name="Fink D.L."/>
            <person name="Russ C."/>
            <person name="Young S."/>
            <person name="Zeng Q."/>
            <person name="Gargeya S."/>
            <person name="Alvarado L."/>
            <person name="Berlin A."/>
            <person name="Chapman S.B."/>
            <person name="Chen Z."/>
            <person name="Freedman E."/>
            <person name="Gellesch M."/>
            <person name="Goldberg J."/>
            <person name="Griggs A."/>
            <person name="Gujja S."/>
            <person name="Heilman E.R."/>
            <person name="Heiman D."/>
            <person name="Howarth C."/>
            <person name="Mehta T."/>
            <person name="Neiman D."/>
            <person name="Pearson M."/>
            <person name="Roberts A."/>
            <person name="Saif S."/>
            <person name="Shea T."/>
            <person name="Shenoy N."/>
            <person name="Sisk P."/>
            <person name="Stolte C."/>
            <person name="Sykes S."/>
            <person name="White J."/>
            <person name="Yandava C."/>
            <person name="Haas B."/>
            <person name="Henn M.R."/>
            <person name="Nusbaum C."/>
            <person name="Birren B."/>
        </authorList>
    </citation>
    <scope>NUCLEOTIDE SEQUENCE [LARGE SCALE GENOMIC DNA]</scope>
</reference>
<dbReference type="AlphaFoldDB" id="A0A1I7VBB4"/>
<accession>A0A1I7VBB4</accession>
<evidence type="ECO:0000256" key="1">
    <source>
        <dbReference type="SAM" id="SignalP"/>
    </source>
</evidence>
<feature type="chain" id="PRO_5009310056" evidence="1">
    <location>
        <begin position="19"/>
        <end position="214"/>
    </location>
</feature>
<name>A0A1I7VBB4_LOALO</name>
<dbReference type="WBParaSite" id="EN70_1191">
    <property type="protein sequence ID" value="EN70_1191"/>
    <property type="gene ID" value="EN70_1191"/>
</dbReference>
<keyword evidence="2" id="KW-1185">Reference proteome</keyword>
<evidence type="ECO:0000313" key="2">
    <source>
        <dbReference type="Proteomes" id="UP000095285"/>
    </source>
</evidence>
<proteinExistence type="predicted"/>
<feature type="signal peptide" evidence="1">
    <location>
        <begin position="1"/>
        <end position="18"/>
    </location>
</feature>
<evidence type="ECO:0000313" key="3">
    <source>
        <dbReference type="WBParaSite" id="EN70_1191"/>
    </source>
</evidence>
<dbReference type="Proteomes" id="UP000095285">
    <property type="component" value="Unassembled WGS sequence"/>
</dbReference>